<dbReference type="Pfam" id="PF00583">
    <property type="entry name" value="Acetyltransf_1"/>
    <property type="match status" value="1"/>
</dbReference>
<proteinExistence type="predicted"/>
<dbReference type="AlphaFoldDB" id="A0A1F6NJ31"/>
<evidence type="ECO:0000313" key="3">
    <source>
        <dbReference type="Proteomes" id="UP000177803"/>
    </source>
</evidence>
<evidence type="ECO:0000313" key="2">
    <source>
        <dbReference type="EMBL" id="OGH83941.1"/>
    </source>
</evidence>
<feature type="domain" description="N-acetyltransferase" evidence="1">
    <location>
        <begin position="14"/>
        <end position="171"/>
    </location>
</feature>
<dbReference type="EMBL" id="MFQR01000054">
    <property type="protein sequence ID" value="OGH83941.1"/>
    <property type="molecule type" value="Genomic_DNA"/>
</dbReference>
<dbReference type="SUPFAM" id="SSF55729">
    <property type="entry name" value="Acyl-CoA N-acyltransferases (Nat)"/>
    <property type="match status" value="1"/>
</dbReference>
<dbReference type="Proteomes" id="UP000177803">
    <property type="component" value="Unassembled WGS sequence"/>
</dbReference>
<sequence length="171" mass="19208">MNLKLILPHPKMEAQFNEYIAEWKKSGEEMVPSSADPGGSDYATWLDEARAIQDIETCPPHLVPADTYFLIDENEKIVGAINIRRELNDYLYKFGGNIGYGIRPSERKKGYATIMLKLGLEKCQELGMKKILITCDKNNIASAKTIVANGGILEDEVPEGDGITQRYWINL</sequence>
<dbReference type="InterPro" id="IPR000182">
    <property type="entry name" value="GNAT_dom"/>
</dbReference>
<dbReference type="PROSITE" id="PS51186">
    <property type="entry name" value="GNAT"/>
    <property type="match status" value="1"/>
</dbReference>
<dbReference type="GO" id="GO:0016747">
    <property type="term" value="F:acyltransferase activity, transferring groups other than amino-acyl groups"/>
    <property type="evidence" value="ECO:0007669"/>
    <property type="project" value="InterPro"/>
</dbReference>
<name>A0A1F6NJ31_9BACT</name>
<keyword evidence="2" id="KW-0808">Transferase</keyword>
<evidence type="ECO:0000259" key="1">
    <source>
        <dbReference type="PROSITE" id="PS51186"/>
    </source>
</evidence>
<accession>A0A1F6NJ31</accession>
<comment type="caution">
    <text evidence="2">The sequence shown here is derived from an EMBL/GenBank/DDBJ whole genome shotgun (WGS) entry which is preliminary data.</text>
</comment>
<protein>
    <submittedName>
        <fullName evidence="2">GNAT family N-acetyltransferase</fullName>
    </submittedName>
</protein>
<organism evidence="2 3">
    <name type="scientific">Candidatus Magasanikbacteria bacterium RIFOXYA2_FULL_44_8</name>
    <dbReference type="NCBI Taxonomy" id="1798696"/>
    <lineage>
        <taxon>Bacteria</taxon>
        <taxon>Candidatus Magasanikiibacteriota</taxon>
    </lineage>
</organism>
<dbReference type="PANTHER" id="PTHR39173">
    <property type="entry name" value="ACETYLTRANSFERASE"/>
    <property type="match status" value="1"/>
</dbReference>
<reference evidence="2 3" key="1">
    <citation type="journal article" date="2016" name="Nat. Commun.">
        <title>Thousands of microbial genomes shed light on interconnected biogeochemical processes in an aquifer system.</title>
        <authorList>
            <person name="Anantharaman K."/>
            <person name="Brown C.T."/>
            <person name="Hug L.A."/>
            <person name="Sharon I."/>
            <person name="Castelle C.J."/>
            <person name="Probst A.J."/>
            <person name="Thomas B.C."/>
            <person name="Singh A."/>
            <person name="Wilkins M.J."/>
            <person name="Karaoz U."/>
            <person name="Brodie E.L."/>
            <person name="Williams K.H."/>
            <person name="Hubbard S.S."/>
            <person name="Banfield J.F."/>
        </authorList>
    </citation>
    <scope>NUCLEOTIDE SEQUENCE [LARGE SCALE GENOMIC DNA]</scope>
</reference>
<dbReference type="PANTHER" id="PTHR39173:SF1">
    <property type="entry name" value="ACETYLTRANSFERASE"/>
    <property type="match status" value="1"/>
</dbReference>
<dbReference type="InterPro" id="IPR016181">
    <property type="entry name" value="Acyl_CoA_acyltransferase"/>
</dbReference>
<gene>
    <name evidence="2" type="ORF">A2261_00530</name>
</gene>
<dbReference type="Gene3D" id="3.40.630.30">
    <property type="match status" value="1"/>
</dbReference>